<comment type="caution">
    <text evidence="2">The sequence shown here is derived from an EMBL/GenBank/DDBJ whole genome shotgun (WGS) entry which is preliminary data.</text>
</comment>
<protein>
    <recommendedName>
        <fullName evidence="4">Short-chain dehydrogenase</fullName>
    </recommendedName>
</protein>
<accession>A0A124G9N8</accession>
<evidence type="ECO:0000256" key="1">
    <source>
        <dbReference type="ARBA" id="ARBA00023002"/>
    </source>
</evidence>
<dbReference type="AlphaFoldDB" id="A0A124G9N8"/>
<proteinExistence type="predicted"/>
<name>A0A124G9N8_9ACTN</name>
<keyword evidence="3" id="KW-1185">Reference proteome</keyword>
<evidence type="ECO:0000313" key="2">
    <source>
        <dbReference type="EMBL" id="KUL29737.1"/>
    </source>
</evidence>
<evidence type="ECO:0008006" key="4">
    <source>
        <dbReference type="Google" id="ProtNLM"/>
    </source>
</evidence>
<gene>
    <name evidence="2" type="ORF">ADL15_26905</name>
</gene>
<dbReference type="PANTHER" id="PTHR43157">
    <property type="entry name" value="PHOSPHATIDYLINOSITOL-GLYCAN BIOSYNTHESIS CLASS F PROTEIN-RELATED"/>
    <property type="match status" value="1"/>
</dbReference>
<dbReference type="OrthoDB" id="4577644at2"/>
<dbReference type="PRINTS" id="PR00081">
    <property type="entry name" value="GDHRDH"/>
</dbReference>
<dbReference type="InterPro" id="IPR002347">
    <property type="entry name" value="SDR_fam"/>
</dbReference>
<sequence length="298" mass="32502">MRYSLTYSTEGKIRVNSKKVIVITGASGGIGAAAARRLHADGHTVVLTGRSPEKTRAIATELGVDSYVADFTRLDDVARLAAEVTGAYPRIDVLANNAGGMFGPQTRTVDGFEKTFQVNHLAPFLLTRLLLDTLIASRASVIQTSSTVRFTKTIDLTDLDHDRHFDAVHAYGAAKLENILFTQELHRRYHAEGIAAASFYPGNVLTGFGAEATKPIIRLVRRVAANPLGRRLFSTPEQGADQLVWLAQGTPGVDWESGAYYYRRAVTEPSNAQAFDEALARGLWERSLQLTAGTRQTP</sequence>
<dbReference type="InterPro" id="IPR036291">
    <property type="entry name" value="NAD(P)-bd_dom_sf"/>
</dbReference>
<dbReference type="Proteomes" id="UP000053244">
    <property type="component" value="Unassembled WGS sequence"/>
</dbReference>
<dbReference type="GO" id="GO:0016491">
    <property type="term" value="F:oxidoreductase activity"/>
    <property type="evidence" value="ECO:0007669"/>
    <property type="project" value="UniProtKB-KW"/>
</dbReference>
<evidence type="ECO:0000313" key="3">
    <source>
        <dbReference type="Proteomes" id="UP000053244"/>
    </source>
</evidence>
<organism evidence="2 3">
    <name type="scientific">Actinoplanes awajinensis subsp. mycoplanecinus</name>
    <dbReference type="NCBI Taxonomy" id="135947"/>
    <lineage>
        <taxon>Bacteria</taxon>
        <taxon>Bacillati</taxon>
        <taxon>Actinomycetota</taxon>
        <taxon>Actinomycetes</taxon>
        <taxon>Micromonosporales</taxon>
        <taxon>Micromonosporaceae</taxon>
        <taxon>Actinoplanes</taxon>
    </lineage>
</organism>
<dbReference type="SUPFAM" id="SSF51735">
    <property type="entry name" value="NAD(P)-binding Rossmann-fold domains"/>
    <property type="match status" value="1"/>
</dbReference>
<dbReference type="Gene3D" id="3.40.50.720">
    <property type="entry name" value="NAD(P)-binding Rossmann-like Domain"/>
    <property type="match status" value="1"/>
</dbReference>
<dbReference type="EMBL" id="LLZH01000276">
    <property type="protein sequence ID" value="KUL29737.1"/>
    <property type="molecule type" value="Genomic_DNA"/>
</dbReference>
<dbReference type="Pfam" id="PF00106">
    <property type="entry name" value="adh_short"/>
    <property type="match status" value="1"/>
</dbReference>
<dbReference type="PANTHER" id="PTHR43157:SF31">
    <property type="entry name" value="PHOSPHATIDYLINOSITOL-GLYCAN BIOSYNTHESIS CLASS F PROTEIN"/>
    <property type="match status" value="1"/>
</dbReference>
<reference evidence="2 3" key="1">
    <citation type="submission" date="2015-10" db="EMBL/GenBank/DDBJ databases">
        <authorList>
            <person name="Gilbert D.G."/>
        </authorList>
    </citation>
    <scope>NUCLEOTIDE SEQUENCE [LARGE SCALE GENOMIC DNA]</scope>
    <source>
        <strain evidence="2 3">NRRL B-16712</strain>
    </source>
</reference>
<keyword evidence="1" id="KW-0560">Oxidoreductase</keyword>